<feature type="compositionally biased region" description="Low complexity" evidence="1">
    <location>
        <begin position="60"/>
        <end position="76"/>
    </location>
</feature>
<dbReference type="RefSeq" id="WP_010689923.1">
    <property type="nucleotide sequence ID" value="NZ_CABIZJ010000004.1"/>
</dbReference>
<evidence type="ECO:0000313" key="5">
    <source>
        <dbReference type="Proteomes" id="UP000027129"/>
    </source>
</evidence>
<dbReference type="Proteomes" id="UP000027129">
    <property type="component" value="Unassembled WGS sequence"/>
</dbReference>
<keyword evidence="3" id="KW-0449">Lipoprotein</keyword>
<evidence type="ECO:0000313" key="3">
    <source>
        <dbReference type="EMBL" id="KDA46744.1"/>
    </source>
</evidence>
<reference evidence="3 5" key="1">
    <citation type="submission" date="2014-04" db="EMBL/GenBank/DDBJ databases">
        <title>Draft Genome Sequence of Lactobacillus animalis 381-IL-28.</title>
        <authorList>
            <person name="Sturino J.M."/>
            <person name="Rajendran M."/>
            <person name="Altermann E."/>
        </authorList>
    </citation>
    <scope>NUCLEOTIDE SEQUENCE [LARGE SCALE GENOMIC DNA]</scope>
    <source>
        <strain evidence="3 5">381-IL-28</strain>
    </source>
</reference>
<dbReference type="AlphaFoldDB" id="A0AAJ6FV07"/>
<keyword evidence="2" id="KW-0732">Signal</keyword>
<sequence length="298" mass="32264">MNKFSKVTLALLCTVVLAGCSSNNESKTNAKEQSTSQTTKKSSSQKQSSTSQDKDKESQSSEQSSSQEQSSNTESSATDESQAAANKLSNNELMQQGAISMRQNLGDTALVATLSGKEDSHKKVSVSYSGDLNNYTANYYLENDAKPVNDESLKDKSPYATLTKKTYASTDEAVSQIEYQNDASQGNLPKISLGYGLQATVNSGAGQRYLHWNEGNWSFTMHGSPFAGEDPATAARKAVTLLERYRLPAPSQRGSGRLEASNKAGFLTQSLTWNKDNVVYEFKADNLETLVLVAASLQ</sequence>
<evidence type="ECO:0000256" key="2">
    <source>
        <dbReference type="SAM" id="SignalP"/>
    </source>
</evidence>
<organism evidence="4 6">
    <name type="scientific">Ligilactobacillus animalis</name>
    <dbReference type="NCBI Taxonomy" id="1605"/>
    <lineage>
        <taxon>Bacteria</taxon>
        <taxon>Bacillati</taxon>
        <taxon>Bacillota</taxon>
        <taxon>Bacilli</taxon>
        <taxon>Lactobacillales</taxon>
        <taxon>Lactobacillaceae</taxon>
        <taxon>Ligilactobacillus</taxon>
    </lineage>
</organism>
<name>A0AAJ6FV07_9LACO</name>
<dbReference type="Proteomes" id="UP001238155">
    <property type="component" value="Chromosome"/>
</dbReference>
<dbReference type="PROSITE" id="PS51257">
    <property type="entry name" value="PROKAR_LIPOPROTEIN"/>
    <property type="match status" value="1"/>
</dbReference>
<feature type="compositionally biased region" description="Low complexity" evidence="1">
    <location>
        <begin position="32"/>
        <end position="51"/>
    </location>
</feature>
<evidence type="ECO:0000313" key="4">
    <source>
        <dbReference type="EMBL" id="WHQ80065.1"/>
    </source>
</evidence>
<feature type="signal peptide" evidence="2">
    <location>
        <begin position="1"/>
        <end position="18"/>
    </location>
</feature>
<feature type="chain" id="PRO_5042514663" evidence="2">
    <location>
        <begin position="19"/>
        <end position="298"/>
    </location>
</feature>
<accession>A0AAJ6FV07</accession>
<dbReference type="EMBL" id="CP123751">
    <property type="protein sequence ID" value="WHQ80065.1"/>
    <property type="molecule type" value="Genomic_DNA"/>
</dbReference>
<protein>
    <submittedName>
        <fullName evidence="3">Conjugative transfer region lipoprotein, TIGR03751 family</fullName>
    </submittedName>
</protein>
<gene>
    <name evidence="3" type="ORF">Lani381_0337</name>
    <name evidence="4" type="ORF">QFF56_09095</name>
</gene>
<keyword evidence="5" id="KW-1185">Reference proteome</keyword>
<dbReference type="EMBL" id="JMHU01000003">
    <property type="protein sequence ID" value="KDA46744.1"/>
    <property type="molecule type" value="Genomic_DNA"/>
</dbReference>
<evidence type="ECO:0000313" key="6">
    <source>
        <dbReference type="Proteomes" id="UP001238155"/>
    </source>
</evidence>
<reference evidence="4" key="2">
    <citation type="submission" date="2023-04" db="EMBL/GenBank/DDBJ databases">
        <title>Four porcine-derived lactic acid bacteria strains analyses and their evaluation as potential probiotics based on genomics.</title>
        <authorList>
            <person name="Niu D."/>
        </authorList>
    </citation>
    <scope>NUCLEOTIDE SEQUENCE</scope>
    <source>
        <strain evidence="4">ZSB1</strain>
    </source>
</reference>
<evidence type="ECO:0000256" key="1">
    <source>
        <dbReference type="SAM" id="MobiDB-lite"/>
    </source>
</evidence>
<proteinExistence type="predicted"/>
<feature type="region of interest" description="Disordered" evidence="1">
    <location>
        <begin position="22"/>
        <end position="84"/>
    </location>
</feature>